<dbReference type="AlphaFoldDB" id="A0A3B0ZV42"/>
<gene>
    <name evidence="1" type="ORF">MNBD_GAMMA19-312</name>
</gene>
<proteinExistence type="predicted"/>
<dbReference type="InterPro" id="IPR009003">
    <property type="entry name" value="Peptidase_S1_PA"/>
</dbReference>
<dbReference type="InterPro" id="IPR043504">
    <property type="entry name" value="Peptidase_S1_PA_chymotrypsin"/>
</dbReference>
<name>A0A3B0ZV42_9ZZZZ</name>
<dbReference type="Gene3D" id="2.40.10.10">
    <property type="entry name" value="Trypsin-like serine proteases"/>
    <property type="match status" value="2"/>
</dbReference>
<organism evidence="1">
    <name type="scientific">hydrothermal vent metagenome</name>
    <dbReference type="NCBI Taxonomy" id="652676"/>
    <lineage>
        <taxon>unclassified sequences</taxon>
        <taxon>metagenomes</taxon>
        <taxon>ecological metagenomes</taxon>
    </lineage>
</organism>
<dbReference type="PANTHER" id="PTHR43019:SF23">
    <property type="entry name" value="PROTEASE DO-LIKE 5, CHLOROPLASTIC"/>
    <property type="match status" value="1"/>
</dbReference>
<dbReference type="PANTHER" id="PTHR43019">
    <property type="entry name" value="SERINE ENDOPROTEASE DEGS"/>
    <property type="match status" value="1"/>
</dbReference>
<dbReference type="EMBL" id="UOFV01000113">
    <property type="protein sequence ID" value="VAW97425.1"/>
    <property type="molecule type" value="Genomic_DNA"/>
</dbReference>
<dbReference type="SUPFAM" id="SSF50494">
    <property type="entry name" value="Trypsin-like serine proteases"/>
    <property type="match status" value="1"/>
</dbReference>
<keyword evidence="1" id="KW-0645">Protease</keyword>
<dbReference type="GO" id="GO:0006508">
    <property type="term" value="P:proteolysis"/>
    <property type="evidence" value="ECO:0007669"/>
    <property type="project" value="UniProtKB-KW"/>
</dbReference>
<dbReference type="Pfam" id="PF13365">
    <property type="entry name" value="Trypsin_2"/>
    <property type="match status" value="1"/>
</dbReference>
<protein>
    <submittedName>
        <fullName evidence="1">Serine protease MucD/AlgY associated with sigma factor RpoE</fullName>
    </submittedName>
</protein>
<accession>A0A3B0ZV42</accession>
<dbReference type="GO" id="GO:0008233">
    <property type="term" value="F:peptidase activity"/>
    <property type="evidence" value="ECO:0007669"/>
    <property type="project" value="UniProtKB-KW"/>
</dbReference>
<evidence type="ECO:0000313" key="1">
    <source>
        <dbReference type="EMBL" id="VAW97425.1"/>
    </source>
</evidence>
<sequence length="278" mass="30077">MKEKRETLERHYVMLSRHSGRVPGTLFSVVIFFMLCLGGVGVGHASALVATIEKVKKSVVGVGTMMPTRSPRASLFGTGFVVADGNYVLTNAHVVSRELDFMGKESLVVFIGRGVNPETRPASIVQLDKEHDLALLKIPGPPLKPLSFGNSDTMQEGEEIAFTGYPIGAVLGLFPVTHRGIISAITPIVIPLDSGRQLTPALIKRLRARYDVFQLDATAYPGNSGSPLYKPATGEVFGILNMVFVKESRETVLEKPSGIAFAIPARYAIDLINKISQD</sequence>
<keyword evidence="1" id="KW-0378">Hydrolase</keyword>
<reference evidence="1" key="1">
    <citation type="submission" date="2018-06" db="EMBL/GenBank/DDBJ databases">
        <authorList>
            <person name="Zhirakovskaya E."/>
        </authorList>
    </citation>
    <scope>NUCLEOTIDE SEQUENCE</scope>
</reference>